<sequence length="111" mass="12378">MNSGGNVFGSGIIGSPGFDITKLFSKSNPPTYLLQSQESFPAKTYHVGNRPTTVFQATSHDNQVTLTYRGTLESHTDYQLTKSMVVKEMTTDKVWHFSYLDTIGWISIPVK</sequence>
<evidence type="ECO:0000313" key="2">
    <source>
        <dbReference type="Proteomes" id="UP000604765"/>
    </source>
</evidence>
<comment type="caution">
    <text evidence="1">The sequence shown here is derived from an EMBL/GenBank/DDBJ whole genome shotgun (WGS) entry which is preliminary data.</text>
</comment>
<dbReference type="Proteomes" id="UP000604765">
    <property type="component" value="Unassembled WGS sequence"/>
</dbReference>
<dbReference type="EMBL" id="BNJR01000007">
    <property type="protein sequence ID" value="GHP13355.1"/>
    <property type="molecule type" value="Genomic_DNA"/>
</dbReference>
<name>A0ABQ3VWT0_9LACO</name>
<reference evidence="1 2" key="1">
    <citation type="journal article" date="2021" name="Int. J. Syst. Evol. Microbiol.">
        <title>Lentilactobacillus fungorum sp. nov., isolated from spent mushroom substrates.</title>
        <authorList>
            <person name="Tohno M."/>
            <person name="Tanizawa Y."/>
            <person name="Kojima Y."/>
            <person name="Sakamoto M."/>
            <person name="Ohkuma M."/>
            <person name="Kobayashi H."/>
        </authorList>
    </citation>
    <scope>NUCLEOTIDE SEQUENCE [LARGE SCALE GENOMIC DNA]</scope>
    <source>
        <strain evidence="1 2">YK48G</strain>
    </source>
</reference>
<organism evidence="1 2">
    <name type="scientific">Lentilactobacillus fungorum</name>
    <dbReference type="NCBI Taxonomy" id="2201250"/>
    <lineage>
        <taxon>Bacteria</taxon>
        <taxon>Bacillati</taxon>
        <taxon>Bacillota</taxon>
        <taxon>Bacilli</taxon>
        <taxon>Lactobacillales</taxon>
        <taxon>Lactobacillaceae</taxon>
        <taxon>Lentilactobacillus</taxon>
    </lineage>
</organism>
<accession>A0ABQ3VWT0</accession>
<proteinExistence type="predicted"/>
<gene>
    <name evidence="1" type="ORF">YK48G_07800</name>
</gene>
<dbReference type="RefSeq" id="WP_203629386.1">
    <property type="nucleotide sequence ID" value="NZ_BNJR01000007.1"/>
</dbReference>
<evidence type="ECO:0000313" key="1">
    <source>
        <dbReference type="EMBL" id="GHP13355.1"/>
    </source>
</evidence>
<protein>
    <submittedName>
        <fullName evidence="1">Uncharacterized protein</fullName>
    </submittedName>
</protein>
<keyword evidence="2" id="KW-1185">Reference proteome</keyword>